<evidence type="ECO:0000313" key="4">
    <source>
        <dbReference type="Proteomes" id="UP001180840"/>
    </source>
</evidence>
<feature type="transmembrane region" description="Helical" evidence="2">
    <location>
        <begin position="138"/>
        <end position="160"/>
    </location>
</feature>
<proteinExistence type="predicted"/>
<dbReference type="PANTHER" id="PTHR30199:SF0">
    <property type="entry name" value="INNER MEMBRANE PROTEIN YDCO"/>
    <property type="match status" value="1"/>
</dbReference>
<gene>
    <name evidence="3" type="ORF">J2S39_001731</name>
</gene>
<feature type="region of interest" description="Disordered" evidence="1">
    <location>
        <begin position="1"/>
        <end position="28"/>
    </location>
</feature>
<feature type="transmembrane region" description="Helical" evidence="2">
    <location>
        <begin position="90"/>
        <end position="109"/>
    </location>
</feature>
<comment type="caution">
    <text evidence="3">The sequence shown here is derived from an EMBL/GenBank/DDBJ whole genome shotgun (WGS) entry which is preliminary data.</text>
</comment>
<dbReference type="InterPro" id="IPR004711">
    <property type="entry name" value="Benzoate_Transporter"/>
</dbReference>
<feature type="transmembrane region" description="Helical" evidence="2">
    <location>
        <begin position="337"/>
        <end position="359"/>
    </location>
</feature>
<feature type="transmembrane region" description="Helical" evidence="2">
    <location>
        <begin position="214"/>
        <end position="235"/>
    </location>
</feature>
<organism evidence="3 4">
    <name type="scientific">Corynebacterium guangdongense</name>
    <dbReference type="NCBI Taxonomy" id="1783348"/>
    <lineage>
        <taxon>Bacteria</taxon>
        <taxon>Bacillati</taxon>
        <taxon>Actinomycetota</taxon>
        <taxon>Actinomycetes</taxon>
        <taxon>Mycobacteriales</taxon>
        <taxon>Corynebacteriaceae</taxon>
        <taxon>Corynebacterium</taxon>
    </lineage>
</organism>
<dbReference type="RefSeq" id="WP_290195400.1">
    <property type="nucleotide sequence ID" value="NZ_CP047654.1"/>
</dbReference>
<keyword evidence="4" id="KW-1185">Reference proteome</keyword>
<feature type="transmembrane region" description="Helical" evidence="2">
    <location>
        <begin position="365"/>
        <end position="386"/>
    </location>
</feature>
<keyword evidence="2" id="KW-1133">Transmembrane helix</keyword>
<evidence type="ECO:0000256" key="2">
    <source>
        <dbReference type="SAM" id="Phobius"/>
    </source>
</evidence>
<name>A0ABU1ZYY2_9CORY</name>
<accession>A0ABU1ZYY2</accession>
<dbReference type="Pfam" id="PF03594">
    <property type="entry name" value="BenE"/>
    <property type="match status" value="1"/>
</dbReference>
<dbReference type="EMBL" id="JAVDXZ010000001">
    <property type="protein sequence ID" value="MDR7330055.1"/>
    <property type="molecule type" value="Genomic_DNA"/>
</dbReference>
<feature type="transmembrane region" description="Helical" evidence="2">
    <location>
        <begin position="190"/>
        <end position="207"/>
    </location>
</feature>
<feature type="transmembrane region" description="Helical" evidence="2">
    <location>
        <begin position="167"/>
        <end position="184"/>
    </location>
</feature>
<feature type="transmembrane region" description="Helical" evidence="2">
    <location>
        <begin position="255"/>
        <end position="274"/>
    </location>
</feature>
<sequence>MTNVDSDLSQDTEQDTEQGAGSAPTPAFPLSAIEKPLARPPGLREIARDLTPEEAGNGLVALIFSASGPLAVILAAAAAGGLSAEQSSSWIFGAFFGNGLLTLFLTWYYRSPQAYFWTIPGTVLAGDALTHLSYAEVIGAYLVTGVLVAVLGWTGLVGLIMRAIPHSIVMAMVAGVFLTFGLNLVTSTEASPLLGLPMIAVFVALSMMPRLGAVFPPALAAAVVGTVIAIVAGRFEGDVLADGVIARPVLTAPEFSVAAIVELVIPLAITVIIVQNGQGVAVLSAAGHTQGPNLSAFASGLWAIPQGLIGASPTCLTGPTNALLVTSRHAERHYTAALTNGATALLVGLIAPITVAFMLGMPGEFIAVLAGVAMLTPLRAAFLAAFSGRTSTGALVCLLVTVADLTLLGISAPFWGIVIGCLVAWLLDRSS</sequence>
<reference evidence="3" key="1">
    <citation type="submission" date="2023-07" db="EMBL/GenBank/DDBJ databases">
        <title>Sequencing the genomes of 1000 actinobacteria strains.</title>
        <authorList>
            <person name="Klenk H.-P."/>
        </authorList>
    </citation>
    <scope>NUCLEOTIDE SEQUENCE</scope>
    <source>
        <strain evidence="3">DSM 107476</strain>
    </source>
</reference>
<keyword evidence="2" id="KW-0812">Transmembrane</keyword>
<evidence type="ECO:0000256" key="1">
    <source>
        <dbReference type="SAM" id="MobiDB-lite"/>
    </source>
</evidence>
<keyword evidence="2" id="KW-0472">Membrane</keyword>
<dbReference type="Proteomes" id="UP001180840">
    <property type="component" value="Unassembled WGS sequence"/>
</dbReference>
<protein>
    <submittedName>
        <fullName evidence="3">Benzoate membrane transport protein</fullName>
    </submittedName>
</protein>
<feature type="transmembrane region" description="Helical" evidence="2">
    <location>
        <begin position="58"/>
        <end position="78"/>
    </location>
</feature>
<dbReference type="PANTHER" id="PTHR30199">
    <property type="entry name" value="MFS FAMILY TRANSPORTER, PREDICTED SUBSTRATE BENZOATE"/>
    <property type="match status" value="1"/>
</dbReference>
<feature type="transmembrane region" description="Helical" evidence="2">
    <location>
        <begin position="393"/>
        <end position="426"/>
    </location>
</feature>
<evidence type="ECO:0000313" key="3">
    <source>
        <dbReference type="EMBL" id="MDR7330055.1"/>
    </source>
</evidence>